<dbReference type="Gene3D" id="1.10.510.10">
    <property type="entry name" value="Transferase(Phosphotransferase) domain 1"/>
    <property type="match status" value="1"/>
</dbReference>
<proteinExistence type="predicted"/>
<feature type="compositionally biased region" description="Basic residues" evidence="1">
    <location>
        <begin position="564"/>
        <end position="586"/>
    </location>
</feature>
<feature type="region of interest" description="Disordered" evidence="1">
    <location>
        <begin position="498"/>
        <end position="586"/>
    </location>
</feature>
<name>A0ABY6UJB7_BIOOC</name>
<evidence type="ECO:0000313" key="3">
    <source>
        <dbReference type="EMBL" id="VUC31257.1"/>
    </source>
</evidence>
<dbReference type="Pfam" id="PF00069">
    <property type="entry name" value="Pkinase"/>
    <property type="match status" value="1"/>
</dbReference>
<dbReference type="SMART" id="SM00220">
    <property type="entry name" value="S_TKc"/>
    <property type="match status" value="1"/>
</dbReference>
<dbReference type="InterPro" id="IPR000719">
    <property type="entry name" value="Prot_kinase_dom"/>
</dbReference>
<feature type="domain" description="Protein kinase" evidence="2">
    <location>
        <begin position="229"/>
        <end position="493"/>
    </location>
</feature>
<dbReference type="PROSITE" id="PS50011">
    <property type="entry name" value="PROTEIN_KINASE_DOM"/>
    <property type="match status" value="1"/>
</dbReference>
<dbReference type="Proteomes" id="UP000766486">
    <property type="component" value="Unassembled WGS sequence"/>
</dbReference>
<protein>
    <recommendedName>
        <fullName evidence="2">Protein kinase domain-containing protein</fullName>
    </recommendedName>
</protein>
<dbReference type="SUPFAM" id="SSF56112">
    <property type="entry name" value="Protein kinase-like (PK-like)"/>
    <property type="match status" value="1"/>
</dbReference>
<dbReference type="InterPro" id="IPR011009">
    <property type="entry name" value="Kinase-like_dom_sf"/>
</dbReference>
<dbReference type="Gene3D" id="3.30.200.20">
    <property type="entry name" value="Phosphorylase Kinase, domain 1"/>
    <property type="match status" value="1"/>
</dbReference>
<evidence type="ECO:0000256" key="1">
    <source>
        <dbReference type="SAM" id="MobiDB-lite"/>
    </source>
</evidence>
<accession>A0ABY6UJB7</accession>
<feature type="compositionally biased region" description="Pro residues" evidence="1">
    <location>
        <begin position="502"/>
        <end position="537"/>
    </location>
</feature>
<reference evidence="3 4" key="1">
    <citation type="submission" date="2019-06" db="EMBL/GenBank/DDBJ databases">
        <authorList>
            <person name="Broberg M."/>
        </authorList>
    </citation>
    <scope>NUCLEOTIDE SEQUENCE [LARGE SCALE GENOMIC DNA]</scope>
</reference>
<dbReference type="EMBL" id="CABFNS010000830">
    <property type="protein sequence ID" value="VUC31257.1"/>
    <property type="molecule type" value="Genomic_DNA"/>
</dbReference>
<comment type="caution">
    <text evidence="3">The sequence shown here is derived from an EMBL/GenBank/DDBJ whole genome shotgun (WGS) entry which is preliminary data.</text>
</comment>
<dbReference type="PANTHER" id="PTHR24361">
    <property type="entry name" value="MITOGEN-ACTIVATED KINASE KINASE KINASE"/>
    <property type="match status" value="1"/>
</dbReference>
<gene>
    <name evidence="3" type="ORF">CLO192961_LOCUS300567</name>
</gene>
<organism evidence="3 4">
    <name type="scientific">Bionectria ochroleuca</name>
    <name type="common">Gliocladium roseum</name>
    <dbReference type="NCBI Taxonomy" id="29856"/>
    <lineage>
        <taxon>Eukaryota</taxon>
        <taxon>Fungi</taxon>
        <taxon>Dikarya</taxon>
        <taxon>Ascomycota</taxon>
        <taxon>Pezizomycotina</taxon>
        <taxon>Sordariomycetes</taxon>
        <taxon>Hypocreomycetidae</taxon>
        <taxon>Hypocreales</taxon>
        <taxon>Bionectriaceae</taxon>
        <taxon>Clonostachys</taxon>
    </lineage>
</organism>
<dbReference type="InterPro" id="IPR053235">
    <property type="entry name" value="Ser_Thr_kinase"/>
</dbReference>
<feature type="region of interest" description="Disordered" evidence="1">
    <location>
        <begin position="192"/>
        <end position="218"/>
    </location>
</feature>
<sequence>MAAPDVWPLPHNDTLFHLIPENAQAQAALDHPDNSRFVSLSTKSGHKGLEVGYHVPSESKGDVITRLGRDADLILIKGEKESRKPPFVSSRHVDFRLNTETQLVMLHVLCNDESPVSVKLHHSKATDADDVEMGGVDAPGHDERREHWGDSVLLYGQSYKITICDYKFNLEWVEKDPEQLKALALQGQKISDEKAKRLPPRKQPTPSNIGSYIRTRPAESPECSVREAEGSLVLKQKSALTFVHKGLDNTSGVYIIVKTIKLGEFGPRRKEEVRSAIEHEVKFLKKHRHPNINPCLGSKDFQTDLPVFYTILARGDISDLSRTQKNLWEGGLLEKMVRQALLGLAFLADNGVCHGSIQPSKILYTYGRTQEETEDEEKADQEKINKYRFLLSDFGISKYAAKPPAQFRAPELWNQPDTAWTMTPKTDVWCLLAACAATHPSTKDDMSQVSSYPALCGVMEKVVRMWPALLPMAAIEPESRAPAAHMLHYLSIFEDAAQSPGAPGPAPLPDPPGSAPLPDPPGSAPLLDPPGSAPPPSGAGRPADGSADPAGQQAEAAGTVTTRYRLRNRTVSHQPQQRRKARHRPY</sequence>
<evidence type="ECO:0000313" key="4">
    <source>
        <dbReference type="Proteomes" id="UP000766486"/>
    </source>
</evidence>
<keyword evidence="4" id="KW-1185">Reference proteome</keyword>
<evidence type="ECO:0000259" key="2">
    <source>
        <dbReference type="PROSITE" id="PS50011"/>
    </source>
</evidence>
<feature type="compositionally biased region" description="Low complexity" evidence="1">
    <location>
        <begin position="538"/>
        <end position="551"/>
    </location>
</feature>